<evidence type="ECO:0000313" key="1">
    <source>
        <dbReference type="EMBL" id="KAE9541594.1"/>
    </source>
</evidence>
<dbReference type="AlphaFoldDB" id="A0A6G0U137"/>
<sequence length="348" mass="38860">MATQLFDKFGIERHGRSAKSPRLLPSWKLNGTGFCKSKISRLVNTDRVSISTTTAGSVIAAHADELHGSCIGAATHSIFFSLSNSNATSFCDKFCIEPVGRPAKSPRSFPSCESIGPELSSPKICPSVNIDGVWISLISFSWSAIVFLLDVVIISGVEKFERFVGEPDKSLSSETCAAELESDIVCRLLSVFGKMNSSNKSKQVTRYAIPKLFVFINFNHEPIILTLRVNLNQKEVIICNYLDTTYIKYDVTFPPNIWVTQKVILKRTDDCEYLHDKFGDLFTSVHPKISVFMKNVLAMQTDSYVQMNAVDNNETDPADFVLLTSCFALRCPLKMPILYDLDFVQYVI</sequence>
<dbReference type="Proteomes" id="UP000475862">
    <property type="component" value="Unassembled WGS sequence"/>
</dbReference>
<gene>
    <name evidence="1" type="ORF">AGLY_003585</name>
</gene>
<accession>A0A6G0U137</accession>
<proteinExistence type="predicted"/>
<keyword evidence="2" id="KW-1185">Reference proteome</keyword>
<reference evidence="1 2" key="1">
    <citation type="submission" date="2019-08" db="EMBL/GenBank/DDBJ databases">
        <title>The genome of the soybean aphid Biotype 1, its phylome, world population structure and adaptation to the North American continent.</title>
        <authorList>
            <person name="Giordano R."/>
            <person name="Donthu R.K."/>
            <person name="Hernandez A.G."/>
            <person name="Wright C.L."/>
            <person name="Zimin A.V."/>
        </authorList>
    </citation>
    <scope>NUCLEOTIDE SEQUENCE [LARGE SCALE GENOMIC DNA]</scope>
    <source>
        <tissue evidence="1">Whole aphids</tissue>
    </source>
</reference>
<protein>
    <submittedName>
        <fullName evidence="1">Uncharacterized protein</fullName>
    </submittedName>
</protein>
<organism evidence="1 2">
    <name type="scientific">Aphis glycines</name>
    <name type="common">Soybean aphid</name>
    <dbReference type="NCBI Taxonomy" id="307491"/>
    <lineage>
        <taxon>Eukaryota</taxon>
        <taxon>Metazoa</taxon>
        <taxon>Ecdysozoa</taxon>
        <taxon>Arthropoda</taxon>
        <taxon>Hexapoda</taxon>
        <taxon>Insecta</taxon>
        <taxon>Pterygota</taxon>
        <taxon>Neoptera</taxon>
        <taxon>Paraneoptera</taxon>
        <taxon>Hemiptera</taxon>
        <taxon>Sternorrhyncha</taxon>
        <taxon>Aphidomorpha</taxon>
        <taxon>Aphidoidea</taxon>
        <taxon>Aphididae</taxon>
        <taxon>Aphidini</taxon>
        <taxon>Aphis</taxon>
        <taxon>Aphis</taxon>
    </lineage>
</organism>
<dbReference type="EMBL" id="VYZN01000012">
    <property type="protein sequence ID" value="KAE9541594.1"/>
    <property type="molecule type" value="Genomic_DNA"/>
</dbReference>
<name>A0A6G0U137_APHGL</name>
<comment type="caution">
    <text evidence="1">The sequence shown here is derived from an EMBL/GenBank/DDBJ whole genome shotgun (WGS) entry which is preliminary data.</text>
</comment>
<evidence type="ECO:0000313" key="2">
    <source>
        <dbReference type="Proteomes" id="UP000475862"/>
    </source>
</evidence>